<proteinExistence type="predicted"/>
<dbReference type="AlphaFoldDB" id="A0A9X1WHC0"/>
<name>A0A9X1WHC0_9CORY</name>
<reference evidence="2" key="1">
    <citation type="submission" date="2022-04" db="EMBL/GenBank/DDBJ databases">
        <title>Corynebacterium kalidii LD5P10.</title>
        <authorList>
            <person name="Sun J.Q."/>
        </authorList>
    </citation>
    <scope>NUCLEOTIDE SEQUENCE</scope>
    <source>
        <strain evidence="2">LD5P10</strain>
    </source>
</reference>
<dbReference type="InterPro" id="IPR050765">
    <property type="entry name" value="Riboflavin_Biosynth_HTPR"/>
</dbReference>
<accession>A0A9X1WHC0</accession>
<dbReference type="PANTHER" id="PTHR38011">
    <property type="entry name" value="DIHYDROFOLATE REDUCTASE FAMILY PROTEIN (AFU_ORTHOLOGUE AFUA_8G06820)"/>
    <property type="match status" value="1"/>
</dbReference>
<dbReference type="SUPFAM" id="SSF53597">
    <property type="entry name" value="Dihydrofolate reductase-like"/>
    <property type="match status" value="1"/>
</dbReference>
<feature type="domain" description="Bacterial bifunctional deaminase-reductase C-terminal" evidence="1">
    <location>
        <begin position="70"/>
        <end position="148"/>
    </location>
</feature>
<dbReference type="Pfam" id="PF01872">
    <property type="entry name" value="RibD_C"/>
    <property type="match status" value="1"/>
</dbReference>
<dbReference type="RefSeq" id="WP_244804236.1">
    <property type="nucleotide sequence ID" value="NZ_JALIEA010000012.1"/>
</dbReference>
<gene>
    <name evidence="2" type="ORF">MUN33_07265</name>
</gene>
<dbReference type="PANTHER" id="PTHR38011:SF11">
    <property type="entry name" value="2,5-DIAMINO-6-RIBOSYLAMINO-4(3H)-PYRIMIDINONE 5'-PHOSPHATE REDUCTASE"/>
    <property type="match status" value="1"/>
</dbReference>
<evidence type="ECO:0000259" key="1">
    <source>
        <dbReference type="Pfam" id="PF01872"/>
    </source>
</evidence>
<dbReference type="Proteomes" id="UP001139207">
    <property type="component" value="Unassembled WGS sequence"/>
</dbReference>
<sequence>MTTHYFTASSLDGYIATTDHSLDWLTSQDFAWDGPMSPTTFVDGIGAIAMGATTYEWILANDDGWAYETPAWVFTHRDLPTPDGADVRFTSSPVPDVHAEMTAAAGGNDLWIVGGGDLAGQFADAGLLDEVWIQYAPVTLGDGAPLLPRPLTLELLDTQRNRALVCTRFRVVT</sequence>
<evidence type="ECO:0000313" key="2">
    <source>
        <dbReference type="EMBL" id="MCJ7858516.1"/>
    </source>
</evidence>
<dbReference type="EMBL" id="JALIEA010000012">
    <property type="protein sequence ID" value="MCJ7858516.1"/>
    <property type="molecule type" value="Genomic_DNA"/>
</dbReference>
<dbReference type="GO" id="GO:0009231">
    <property type="term" value="P:riboflavin biosynthetic process"/>
    <property type="evidence" value="ECO:0007669"/>
    <property type="project" value="InterPro"/>
</dbReference>
<dbReference type="InterPro" id="IPR002734">
    <property type="entry name" value="RibDG_C"/>
</dbReference>
<dbReference type="GO" id="GO:0008703">
    <property type="term" value="F:5-amino-6-(5-phosphoribosylamino)uracil reductase activity"/>
    <property type="evidence" value="ECO:0007669"/>
    <property type="project" value="InterPro"/>
</dbReference>
<keyword evidence="3" id="KW-1185">Reference proteome</keyword>
<dbReference type="Gene3D" id="3.40.430.10">
    <property type="entry name" value="Dihydrofolate Reductase, subunit A"/>
    <property type="match status" value="1"/>
</dbReference>
<protein>
    <submittedName>
        <fullName evidence="2">Dihydrofolate reductase family protein</fullName>
    </submittedName>
</protein>
<evidence type="ECO:0000313" key="3">
    <source>
        <dbReference type="Proteomes" id="UP001139207"/>
    </source>
</evidence>
<organism evidence="2 3">
    <name type="scientific">Corynebacterium kalidii</name>
    <dbReference type="NCBI Taxonomy" id="2931982"/>
    <lineage>
        <taxon>Bacteria</taxon>
        <taxon>Bacillati</taxon>
        <taxon>Actinomycetota</taxon>
        <taxon>Actinomycetes</taxon>
        <taxon>Mycobacteriales</taxon>
        <taxon>Corynebacteriaceae</taxon>
        <taxon>Corynebacterium</taxon>
    </lineage>
</organism>
<dbReference type="InterPro" id="IPR024072">
    <property type="entry name" value="DHFR-like_dom_sf"/>
</dbReference>
<comment type="caution">
    <text evidence="2">The sequence shown here is derived from an EMBL/GenBank/DDBJ whole genome shotgun (WGS) entry which is preliminary data.</text>
</comment>